<organismHost>
    <name type="scientific">Phacochoerus aethiopicus</name>
    <name type="common">Warthog</name>
    <dbReference type="NCBI Taxonomy" id="85517"/>
</organismHost>
<organismHost>
    <name type="scientific">Phacochoerus africanus</name>
    <name type="common">Warthog</name>
    <dbReference type="NCBI Taxonomy" id="41426"/>
</organismHost>
<keyword evidence="1" id="KW-0472">Membrane</keyword>
<dbReference type="EMBL" id="LR899131">
    <property type="protein sequence ID" value="CAD7112368.1"/>
    <property type="molecule type" value="Genomic_DNA"/>
</dbReference>
<name>A0A7R8V7L9_ASF</name>
<feature type="transmembrane region" description="Helical" evidence="1">
    <location>
        <begin position="6"/>
        <end position="27"/>
    </location>
</feature>
<sequence length="177" mass="20166">MYLVLLIAVILFIIVILMIFLISGLFYPEQEPALPISPPKKKCKTDTDCKDKGHHCVGGICTNMSCLDAIKYDIKDIKLDPNIRSCNYTPKFYKFSNTTADLQSPFGKTRIDDAELYDPHSGEDFCQRLCLDRKDCIGWEFDQYYAKTTGECYFYIDPHPALKSKNDAVLAIARKVS</sequence>
<keyword evidence="1" id="KW-1133">Transmembrane helix</keyword>
<organismHost>
    <name type="scientific">Ornithodoros</name>
    <name type="common">relapsing fever ticks</name>
    <dbReference type="NCBI Taxonomy" id="6937"/>
</organismHost>
<evidence type="ECO:0000256" key="1">
    <source>
        <dbReference type="SAM" id="Phobius"/>
    </source>
</evidence>
<keyword evidence="1" id="KW-0812">Transmembrane</keyword>
<accession>A0A7R8V7L9</accession>
<protein>
    <submittedName>
        <fullName evidence="2">I10L CDS</fullName>
    </submittedName>
</protein>
<organismHost>
    <name type="scientific">Potamochoerus larvatus</name>
    <name type="common">Bushpig</name>
    <dbReference type="NCBI Taxonomy" id="273792"/>
</organismHost>
<proteinExistence type="predicted"/>
<organismHost>
    <name type="scientific">Ornithodoros moubata</name>
    <name type="common">Soft tick</name>
    <name type="synonym">Argasid tick</name>
    <dbReference type="NCBI Taxonomy" id="6938"/>
</organismHost>
<organism evidence="2">
    <name type="scientific">African swine fever virus</name>
    <name type="common">ASFV</name>
    <dbReference type="NCBI Taxonomy" id="10497"/>
    <lineage>
        <taxon>Viruses</taxon>
        <taxon>Varidnaviria</taxon>
        <taxon>Bamfordvirae</taxon>
        <taxon>Nucleocytoviricota</taxon>
        <taxon>Pokkesviricetes</taxon>
        <taxon>Asfuvirales</taxon>
        <taxon>Asfarviridae</taxon>
        <taxon>Asfivirus</taxon>
        <taxon>Asfivirus haemorrhagiae</taxon>
    </lineage>
</organism>
<evidence type="ECO:0000313" key="2">
    <source>
        <dbReference type="EMBL" id="CAD7112368.1"/>
    </source>
</evidence>
<organismHost>
    <name type="scientific">Sus scrofa</name>
    <name type="common">Pig</name>
    <dbReference type="NCBI Taxonomy" id="9823"/>
</organismHost>
<reference evidence="2" key="1">
    <citation type="submission" date="2020-11" db="EMBL/GenBank/DDBJ databases">
        <authorList>
            <consortium name="IVD NGS Lab"/>
        </authorList>
    </citation>
    <scope>NUCLEOTIDE SEQUENCE [LARGE SCALE GENOMIC DNA]</scope>
    <source>
        <strain evidence="2">ASFV Ken.rie1</strain>
    </source>
</reference>
<dbReference type="Proteomes" id="UP000594880">
    <property type="component" value="Segment"/>
</dbReference>